<dbReference type="AlphaFoldDB" id="A0AAU9RP62"/>
<evidence type="ECO:0000313" key="1">
    <source>
        <dbReference type="EMBL" id="CAH2047276.1"/>
    </source>
</evidence>
<accession>A0AAU9RP62</accession>
<evidence type="ECO:0000313" key="2">
    <source>
        <dbReference type="Proteomes" id="UP000836841"/>
    </source>
</evidence>
<dbReference type="SUPFAM" id="SSF52047">
    <property type="entry name" value="RNI-like"/>
    <property type="match status" value="1"/>
</dbReference>
<proteinExistence type="predicted"/>
<reference evidence="1 2" key="1">
    <citation type="submission" date="2022-03" db="EMBL/GenBank/DDBJ databases">
        <authorList>
            <person name="Nunn A."/>
            <person name="Chopra R."/>
            <person name="Nunn A."/>
            <person name="Contreras Garrido A."/>
        </authorList>
    </citation>
    <scope>NUCLEOTIDE SEQUENCE [LARGE SCALE GENOMIC DNA]</scope>
</reference>
<sequence length="145" mass="17074">MPQPYVYMPKFPDEGHFPSHLKTIFLGGCRLEEDTMPILEKLLHLEEVCLWEGSFSGRRMVFSAVSKIQWARGLKWIVDEGSVPLLHTFQISYCEKLKELSDGLRYHHFLKESELSWYERGMEGAIVGRRRRLQIPTHPFVKFYS</sequence>
<protein>
    <submittedName>
        <fullName evidence="1">Uncharacterized protein</fullName>
    </submittedName>
</protein>
<dbReference type="InterPro" id="IPR032675">
    <property type="entry name" value="LRR_dom_sf"/>
</dbReference>
<keyword evidence="2" id="KW-1185">Reference proteome</keyword>
<organism evidence="1 2">
    <name type="scientific">Thlaspi arvense</name>
    <name type="common">Field penny-cress</name>
    <dbReference type="NCBI Taxonomy" id="13288"/>
    <lineage>
        <taxon>Eukaryota</taxon>
        <taxon>Viridiplantae</taxon>
        <taxon>Streptophyta</taxon>
        <taxon>Embryophyta</taxon>
        <taxon>Tracheophyta</taxon>
        <taxon>Spermatophyta</taxon>
        <taxon>Magnoliopsida</taxon>
        <taxon>eudicotyledons</taxon>
        <taxon>Gunneridae</taxon>
        <taxon>Pentapetalae</taxon>
        <taxon>rosids</taxon>
        <taxon>malvids</taxon>
        <taxon>Brassicales</taxon>
        <taxon>Brassicaceae</taxon>
        <taxon>Thlaspideae</taxon>
        <taxon>Thlaspi</taxon>
    </lineage>
</organism>
<gene>
    <name evidence="1" type="ORF">TAV2_LOCUS6437</name>
</gene>
<dbReference type="Gene3D" id="3.80.10.10">
    <property type="entry name" value="Ribonuclease Inhibitor"/>
    <property type="match status" value="1"/>
</dbReference>
<dbReference type="EMBL" id="OU466858">
    <property type="protein sequence ID" value="CAH2047276.1"/>
    <property type="molecule type" value="Genomic_DNA"/>
</dbReference>
<dbReference type="Proteomes" id="UP000836841">
    <property type="component" value="Chromosome 2"/>
</dbReference>
<name>A0AAU9RP62_THLAR</name>